<dbReference type="InterPro" id="IPR018338">
    <property type="entry name" value="Carbonic_anhydrase_a-class_CS"/>
</dbReference>
<evidence type="ECO:0000313" key="10">
    <source>
        <dbReference type="Proteomes" id="UP000261540"/>
    </source>
</evidence>
<keyword evidence="7" id="KW-0732">Signal</keyword>
<dbReference type="GO" id="GO:0004089">
    <property type="term" value="F:carbonate dehydratase activity"/>
    <property type="evidence" value="ECO:0007669"/>
    <property type="project" value="UniProtKB-UniRule"/>
</dbReference>
<keyword evidence="10" id="KW-1185">Reference proteome</keyword>
<reference evidence="9" key="2">
    <citation type="submission" date="2025-09" db="UniProtKB">
        <authorList>
            <consortium name="Ensembl"/>
        </authorList>
    </citation>
    <scope>IDENTIFICATION</scope>
</reference>
<accession>A0A3B3T9H9</accession>
<comment type="function">
    <text evidence="7">Reversible hydration of carbon dioxide.</text>
</comment>
<evidence type="ECO:0000256" key="5">
    <source>
        <dbReference type="ARBA" id="ARBA00023180"/>
    </source>
</evidence>
<dbReference type="PROSITE" id="PS51144">
    <property type="entry name" value="ALPHA_CA_2"/>
    <property type="match status" value="1"/>
</dbReference>
<organism evidence="9 10">
    <name type="scientific">Paramormyrops kingsleyae</name>
    <dbReference type="NCBI Taxonomy" id="1676925"/>
    <lineage>
        <taxon>Eukaryota</taxon>
        <taxon>Metazoa</taxon>
        <taxon>Chordata</taxon>
        <taxon>Craniata</taxon>
        <taxon>Vertebrata</taxon>
        <taxon>Euteleostomi</taxon>
        <taxon>Actinopterygii</taxon>
        <taxon>Neopterygii</taxon>
        <taxon>Teleostei</taxon>
        <taxon>Osteoglossocephala</taxon>
        <taxon>Osteoglossomorpha</taxon>
        <taxon>Osteoglossiformes</taxon>
        <taxon>Mormyridae</taxon>
        <taxon>Paramormyrops</taxon>
    </lineage>
</organism>
<dbReference type="AlphaFoldDB" id="A0A3B3T9H9"/>
<evidence type="ECO:0000256" key="2">
    <source>
        <dbReference type="ARBA" id="ARBA00012925"/>
    </source>
</evidence>
<dbReference type="GO" id="GO:0005886">
    <property type="term" value="C:plasma membrane"/>
    <property type="evidence" value="ECO:0007669"/>
    <property type="project" value="TreeGrafter"/>
</dbReference>
<reference evidence="9" key="1">
    <citation type="submission" date="2025-08" db="UniProtKB">
        <authorList>
            <consortium name="Ensembl"/>
        </authorList>
    </citation>
    <scope>IDENTIFICATION</scope>
</reference>
<dbReference type="InterPro" id="IPR023561">
    <property type="entry name" value="Carbonic_anhydrase_a-class"/>
</dbReference>
<dbReference type="PROSITE" id="PS00162">
    <property type="entry name" value="ALPHA_CA_1"/>
    <property type="match status" value="1"/>
</dbReference>
<comment type="catalytic activity">
    <reaction evidence="7">
        <text>hydrogencarbonate + H(+) = CO2 + H2O</text>
        <dbReference type="Rhea" id="RHEA:10748"/>
        <dbReference type="ChEBI" id="CHEBI:15377"/>
        <dbReference type="ChEBI" id="CHEBI:15378"/>
        <dbReference type="ChEBI" id="CHEBI:16526"/>
        <dbReference type="ChEBI" id="CHEBI:17544"/>
        <dbReference type="EC" id="4.2.1.1"/>
    </reaction>
</comment>
<keyword evidence="6 7" id="KW-0456">Lyase</keyword>
<dbReference type="GeneTree" id="ENSGT00940000162972"/>
<comment type="cofactor">
    <cofactor evidence="7">
        <name>Zn(2+)</name>
        <dbReference type="ChEBI" id="CHEBI:29105"/>
    </cofactor>
</comment>
<feature type="signal peptide" evidence="7">
    <location>
        <begin position="1"/>
        <end position="19"/>
    </location>
</feature>
<dbReference type="InterPro" id="IPR001148">
    <property type="entry name" value="CA_dom"/>
</dbReference>
<dbReference type="EC" id="4.2.1.1" evidence="2 7"/>
<dbReference type="FunFam" id="3.10.200.10:FF:000003">
    <property type="entry name" value="Carbonic anhydrase 12"/>
    <property type="match status" value="1"/>
</dbReference>
<evidence type="ECO:0000256" key="1">
    <source>
        <dbReference type="ARBA" id="ARBA00010718"/>
    </source>
</evidence>
<dbReference type="InterPro" id="IPR036398">
    <property type="entry name" value="CA_dom_sf"/>
</dbReference>
<protein>
    <recommendedName>
        <fullName evidence="2 7">Carbonic anhydrase</fullName>
        <ecNumber evidence="2 7">4.2.1.1</ecNumber>
    </recommendedName>
</protein>
<evidence type="ECO:0000313" key="9">
    <source>
        <dbReference type="Ensembl" id="ENSPKIP00000039892.1"/>
    </source>
</evidence>
<proteinExistence type="inferred from homology"/>
<sequence length="314" mass="34820">MNFWRSLFFFVVFIEKSIAADFCYEDSHCSPNSWGNSFAQCRPRTDSRQSPINLDSKMTRNESLRPLDLQGFDAAPSGNWTLKNNGHTVMLDVNGLSVSGGGLPGSYQAQQLHFHWGSSSTNGSEHTVNGRRYPMEMHIVTMKTTDQNLTSALNDTSGLAVLGVFIDVADQDNNNFSAISDLVASVKYKGTTLPISPFPLISLLPVRNMSQYYRYHGSLTTPPCSEAVMWTVYEVPIYVSQKQIDAFTSGVYYTEDGANKALLRNNFRDVQARASRALYASRDARLLPDSSTPLSSSHLSLALPLLPLLAAWRL</sequence>
<feature type="chain" id="PRO_5025094846" description="Carbonic anhydrase" evidence="7">
    <location>
        <begin position="20"/>
        <end position="314"/>
    </location>
</feature>
<dbReference type="PANTHER" id="PTHR18952:SF134">
    <property type="entry name" value="CARBONIC ANHYDRASE 15"/>
    <property type="match status" value="1"/>
</dbReference>
<dbReference type="SUPFAM" id="SSF51069">
    <property type="entry name" value="Carbonic anhydrase"/>
    <property type="match status" value="1"/>
</dbReference>
<comment type="similarity">
    <text evidence="1 7">Belongs to the alpha-carbonic anhydrase family.</text>
</comment>
<evidence type="ECO:0000256" key="7">
    <source>
        <dbReference type="RuleBase" id="RU367011"/>
    </source>
</evidence>
<dbReference type="PANTHER" id="PTHR18952">
    <property type="entry name" value="CARBONIC ANHYDRASE"/>
    <property type="match status" value="1"/>
</dbReference>
<keyword evidence="5" id="KW-0325">Glycoprotein</keyword>
<keyword evidence="3 7" id="KW-0479">Metal-binding</keyword>
<dbReference type="SMART" id="SM01057">
    <property type="entry name" value="Carb_anhydrase"/>
    <property type="match status" value="1"/>
</dbReference>
<name>A0A3B3T9H9_9TELE</name>
<evidence type="ECO:0000256" key="4">
    <source>
        <dbReference type="ARBA" id="ARBA00022833"/>
    </source>
</evidence>
<dbReference type="Ensembl" id="ENSPKIT00000020905.1">
    <property type="protein sequence ID" value="ENSPKIP00000039892.1"/>
    <property type="gene ID" value="ENSPKIG00000017080.1"/>
</dbReference>
<dbReference type="Pfam" id="PF00194">
    <property type="entry name" value="Carb_anhydrase"/>
    <property type="match status" value="1"/>
</dbReference>
<dbReference type="STRING" id="1676925.ENSPKIP00000039892"/>
<dbReference type="GO" id="GO:0008270">
    <property type="term" value="F:zinc ion binding"/>
    <property type="evidence" value="ECO:0007669"/>
    <property type="project" value="UniProtKB-UniRule"/>
</dbReference>
<feature type="domain" description="Alpha-carbonic anhydrase" evidence="8">
    <location>
        <begin position="20"/>
        <end position="282"/>
    </location>
</feature>
<keyword evidence="4 7" id="KW-0862">Zinc</keyword>
<dbReference type="Gene3D" id="3.10.200.10">
    <property type="entry name" value="Alpha carbonic anhydrase"/>
    <property type="match status" value="1"/>
</dbReference>
<evidence type="ECO:0000256" key="3">
    <source>
        <dbReference type="ARBA" id="ARBA00022723"/>
    </source>
</evidence>
<dbReference type="Proteomes" id="UP000261540">
    <property type="component" value="Unplaced"/>
</dbReference>
<evidence type="ECO:0000256" key="6">
    <source>
        <dbReference type="ARBA" id="ARBA00023239"/>
    </source>
</evidence>
<evidence type="ECO:0000259" key="8">
    <source>
        <dbReference type="PROSITE" id="PS51144"/>
    </source>
</evidence>